<dbReference type="RefSeq" id="WP_157569207.1">
    <property type="nucleotide sequence ID" value="NZ_WPIK01000019.1"/>
</dbReference>
<comment type="caution">
    <text evidence="1">The sequence shown here is derived from an EMBL/GenBank/DDBJ whole genome shotgun (WGS) entry which is preliminary data.</text>
</comment>
<sequence length="72" mass="8492">MKIALQYVNDINGKTQAVQLSLTEWEKVLNKLKKYEQALKLKSDLKETFEQIAILKKTKEHKQTLNEFLDEL</sequence>
<accession>A0A7K1T1N7</accession>
<keyword evidence="2" id="KW-1185">Reference proteome</keyword>
<evidence type="ECO:0000313" key="1">
    <source>
        <dbReference type="EMBL" id="MVN23200.1"/>
    </source>
</evidence>
<organism evidence="1 2">
    <name type="scientific">Mucilaginibacter arboris</name>
    <dbReference type="NCBI Taxonomy" id="2682090"/>
    <lineage>
        <taxon>Bacteria</taxon>
        <taxon>Pseudomonadati</taxon>
        <taxon>Bacteroidota</taxon>
        <taxon>Sphingobacteriia</taxon>
        <taxon>Sphingobacteriales</taxon>
        <taxon>Sphingobacteriaceae</taxon>
        <taxon>Mucilaginibacter</taxon>
    </lineage>
</organism>
<proteinExistence type="predicted"/>
<dbReference type="Proteomes" id="UP000462014">
    <property type="component" value="Unassembled WGS sequence"/>
</dbReference>
<dbReference type="EMBL" id="WPIK01000019">
    <property type="protein sequence ID" value="MVN23200.1"/>
    <property type="molecule type" value="Genomic_DNA"/>
</dbReference>
<gene>
    <name evidence="1" type="ORF">GO621_16880</name>
</gene>
<protein>
    <submittedName>
        <fullName evidence="1">Uncharacterized protein</fullName>
    </submittedName>
</protein>
<dbReference type="AlphaFoldDB" id="A0A7K1T1N7"/>
<evidence type="ECO:0000313" key="2">
    <source>
        <dbReference type="Proteomes" id="UP000462014"/>
    </source>
</evidence>
<name>A0A7K1T1N7_9SPHI</name>
<reference evidence="1 2" key="1">
    <citation type="submission" date="2019-12" db="EMBL/GenBank/DDBJ databases">
        <title>Mucilaginibacter sp. HMF7410 genome sequencing and assembly.</title>
        <authorList>
            <person name="Kang H."/>
            <person name="Cha I."/>
            <person name="Kim H."/>
            <person name="Joh K."/>
        </authorList>
    </citation>
    <scope>NUCLEOTIDE SEQUENCE [LARGE SCALE GENOMIC DNA]</scope>
    <source>
        <strain evidence="1 2">HMF7410</strain>
    </source>
</reference>